<dbReference type="Proteomes" id="UP000598996">
    <property type="component" value="Unassembled WGS sequence"/>
</dbReference>
<organism evidence="1 2">
    <name type="scientific">Paractinoplanes lichenicola</name>
    <dbReference type="NCBI Taxonomy" id="2802976"/>
    <lineage>
        <taxon>Bacteria</taxon>
        <taxon>Bacillati</taxon>
        <taxon>Actinomycetota</taxon>
        <taxon>Actinomycetes</taxon>
        <taxon>Micromonosporales</taxon>
        <taxon>Micromonosporaceae</taxon>
        <taxon>Paractinoplanes</taxon>
    </lineage>
</organism>
<protein>
    <submittedName>
        <fullName evidence="1">Uncharacterized protein</fullName>
    </submittedName>
</protein>
<dbReference type="EMBL" id="JAENHO010000001">
    <property type="protein sequence ID" value="MBL7252797.1"/>
    <property type="molecule type" value="Genomic_DNA"/>
</dbReference>
<gene>
    <name evidence="1" type="ORF">JKJ07_00590</name>
</gene>
<evidence type="ECO:0000313" key="2">
    <source>
        <dbReference type="Proteomes" id="UP000598996"/>
    </source>
</evidence>
<reference evidence="1 2" key="1">
    <citation type="submission" date="2021-01" db="EMBL/GenBank/DDBJ databases">
        <title>Actinoplanes sp. nov. LDG1-01 isolated from lichen.</title>
        <authorList>
            <person name="Saeng-In P."/>
            <person name="Phongsopitanun W."/>
            <person name="Kanchanasin P."/>
            <person name="Yuki M."/>
            <person name="Kudo T."/>
            <person name="Ohkuma M."/>
            <person name="Tanasupawat S."/>
        </authorList>
    </citation>
    <scope>NUCLEOTIDE SEQUENCE [LARGE SCALE GENOMIC DNA]</scope>
    <source>
        <strain evidence="1 2">LDG1-01</strain>
    </source>
</reference>
<sequence length="130" mass="13532">MDDAAPVPIEGPEMPAPLRLPRELMAEPAAVEGAPPRVFVEVVGRRALPDDVDRDDVEDLVAGVLGPDGEITGAGGGASGWNLDIEVDPARATELVRLIAAALVEQDLGWVTLRSEDEATGRAAAEMAGQ</sequence>
<keyword evidence="2" id="KW-1185">Reference proteome</keyword>
<dbReference type="RefSeq" id="WP_202989153.1">
    <property type="nucleotide sequence ID" value="NZ_JAENHO010000001.1"/>
</dbReference>
<proteinExistence type="predicted"/>
<evidence type="ECO:0000313" key="1">
    <source>
        <dbReference type="EMBL" id="MBL7252797.1"/>
    </source>
</evidence>
<name>A0ABS1VDP5_9ACTN</name>
<accession>A0ABS1VDP5</accession>
<comment type="caution">
    <text evidence="1">The sequence shown here is derived from an EMBL/GenBank/DDBJ whole genome shotgun (WGS) entry which is preliminary data.</text>
</comment>